<dbReference type="EMBL" id="SNRW01012336">
    <property type="protein sequence ID" value="KAA6373959.1"/>
    <property type="molecule type" value="Genomic_DNA"/>
</dbReference>
<comment type="caution">
    <text evidence="3">The sequence shown here is derived from an EMBL/GenBank/DDBJ whole genome shotgun (WGS) entry which is preliminary data.</text>
</comment>
<dbReference type="GO" id="GO:0003677">
    <property type="term" value="F:DNA binding"/>
    <property type="evidence" value="ECO:0007669"/>
    <property type="project" value="InterPro"/>
</dbReference>
<dbReference type="InterPro" id="IPR013762">
    <property type="entry name" value="Integrase-like_cat_sf"/>
</dbReference>
<evidence type="ECO:0000313" key="4">
    <source>
        <dbReference type="Proteomes" id="UP000324800"/>
    </source>
</evidence>
<dbReference type="InterPro" id="IPR011010">
    <property type="entry name" value="DNA_brk_join_enz"/>
</dbReference>
<dbReference type="Proteomes" id="UP000324800">
    <property type="component" value="Unassembled WGS sequence"/>
</dbReference>
<accession>A0A5J4UU77</accession>
<dbReference type="AlphaFoldDB" id="A0A5J4UU77"/>
<feature type="region of interest" description="Disordered" evidence="2">
    <location>
        <begin position="346"/>
        <end position="397"/>
    </location>
</feature>
<feature type="compositionally biased region" description="Basic and acidic residues" evidence="2">
    <location>
        <begin position="385"/>
        <end position="397"/>
    </location>
</feature>
<gene>
    <name evidence="3" type="ORF">EZS28_030515</name>
</gene>
<dbReference type="SUPFAM" id="SSF56349">
    <property type="entry name" value="DNA breaking-rejoining enzymes"/>
    <property type="match status" value="1"/>
</dbReference>
<proteinExistence type="predicted"/>
<evidence type="ECO:0000256" key="2">
    <source>
        <dbReference type="SAM" id="MobiDB-lite"/>
    </source>
</evidence>
<keyword evidence="1" id="KW-0233">DNA recombination</keyword>
<name>A0A5J4UU77_9EUKA</name>
<sequence>MGTFDERMKEKNYTIEKIMNLKIPFINIEFMTLLTRTKKTKPSSAEYHASILNTILSFIFGTVQVSITVQRLTTHAISNHSINNLRYGSACDINQLFEYWSERPESKILSNEELQIKLASLLMSLCSVKMEEMVNIDLSTSIIDEEKHTAAVCIPPKQSIQRERYDVRKTEDSRVWSTTTFFVWQTRLREYFQQSPTNFIHLFWTKNWKQVYQRYINICLGKFVQTIGVQNATANSIRHASSTELAAQVFDRRTINVYTHHTPDSKMNKEQYIFAINREQDSIAYALVKDHDEKKATQIFLKQRDGAIVSEGDVLQQSPLKDDLQLSPQETLDSPLSLPIISTQPIVEAESPNDHESAKAQNSQMQKDDQDMEPQEEAQNSSMTKDSDRAASVEAQK</sequence>
<dbReference type="GO" id="GO:0015074">
    <property type="term" value="P:DNA integration"/>
    <property type="evidence" value="ECO:0007669"/>
    <property type="project" value="InterPro"/>
</dbReference>
<reference evidence="3 4" key="1">
    <citation type="submission" date="2019-03" db="EMBL/GenBank/DDBJ databases">
        <title>Single cell metagenomics reveals metabolic interactions within the superorganism composed of flagellate Streblomastix strix and complex community of Bacteroidetes bacteria on its surface.</title>
        <authorList>
            <person name="Treitli S.C."/>
            <person name="Kolisko M."/>
            <person name="Husnik F."/>
            <person name="Keeling P."/>
            <person name="Hampl V."/>
        </authorList>
    </citation>
    <scope>NUCLEOTIDE SEQUENCE [LARGE SCALE GENOMIC DNA]</scope>
    <source>
        <strain evidence="3">ST1C</strain>
    </source>
</reference>
<dbReference type="GO" id="GO:0006310">
    <property type="term" value="P:DNA recombination"/>
    <property type="evidence" value="ECO:0007669"/>
    <property type="project" value="UniProtKB-KW"/>
</dbReference>
<dbReference type="Gene3D" id="1.10.443.10">
    <property type="entry name" value="Intergrase catalytic core"/>
    <property type="match status" value="1"/>
</dbReference>
<organism evidence="3 4">
    <name type="scientific">Streblomastix strix</name>
    <dbReference type="NCBI Taxonomy" id="222440"/>
    <lineage>
        <taxon>Eukaryota</taxon>
        <taxon>Metamonada</taxon>
        <taxon>Preaxostyla</taxon>
        <taxon>Oxymonadida</taxon>
        <taxon>Streblomastigidae</taxon>
        <taxon>Streblomastix</taxon>
    </lineage>
</organism>
<protein>
    <recommendedName>
        <fullName evidence="5">Tyr recombinase domain-containing protein</fullName>
    </recommendedName>
</protein>
<evidence type="ECO:0000256" key="1">
    <source>
        <dbReference type="ARBA" id="ARBA00023172"/>
    </source>
</evidence>
<evidence type="ECO:0008006" key="5">
    <source>
        <dbReference type="Google" id="ProtNLM"/>
    </source>
</evidence>
<evidence type="ECO:0000313" key="3">
    <source>
        <dbReference type="EMBL" id="KAA6373959.1"/>
    </source>
</evidence>